<protein>
    <submittedName>
        <fullName evidence="6">Metallophosphoesterase 1</fullName>
    </submittedName>
</protein>
<keyword evidence="4" id="KW-0472">Membrane</keyword>
<keyword evidence="7" id="KW-1185">Reference proteome</keyword>
<comment type="caution">
    <text evidence="6">The sequence shown here is derived from an EMBL/GenBank/DDBJ whole genome shotgun (WGS) entry which is preliminary data.</text>
</comment>
<comment type="subcellular location">
    <subcellularLocation>
        <location evidence="1">Membrane</location>
        <topology evidence="1">Multi-pass membrane protein</topology>
    </subcellularLocation>
</comment>
<dbReference type="PANTHER" id="PTHR13315">
    <property type="entry name" value="METALLO PHOSPHOESTERASE RELATED"/>
    <property type="match status" value="1"/>
</dbReference>
<dbReference type="InterPro" id="IPR029052">
    <property type="entry name" value="Metallo-depent_PP-like"/>
</dbReference>
<keyword evidence="3" id="KW-1133">Transmembrane helix</keyword>
<dbReference type="AlphaFoldDB" id="A0A5N5TDZ6"/>
<proteinExistence type="predicted"/>
<evidence type="ECO:0000256" key="4">
    <source>
        <dbReference type="ARBA" id="ARBA00023136"/>
    </source>
</evidence>
<dbReference type="GO" id="GO:0006506">
    <property type="term" value="P:GPI anchor biosynthetic process"/>
    <property type="evidence" value="ECO:0007669"/>
    <property type="project" value="InterPro"/>
</dbReference>
<dbReference type="Proteomes" id="UP000326759">
    <property type="component" value="Unassembled WGS sequence"/>
</dbReference>
<evidence type="ECO:0000256" key="3">
    <source>
        <dbReference type="ARBA" id="ARBA00022989"/>
    </source>
</evidence>
<name>A0A5N5TDZ6_9CRUS</name>
<dbReference type="GO" id="GO:0016020">
    <property type="term" value="C:membrane"/>
    <property type="evidence" value="ECO:0007669"/>
    <property type="project" value="UniProtKB-SubCell"/>
</dbReference>
<dbReference type="EMBL" id="SEYY01003171">
    <property type="protein sequence ID" value="KAB7504447.1"/>
    <property type="molecule type" value="Genomic_DNA"/>
</dbReference>
<dbReference type="SUPFAM" id="SSF56300">
    <property type="entry name" value="Metallo-dependent phosphatases"/>
    <property type="match status" value="1"/>
</dbReference>
<dbReference type="GO" id="GO:0005783">
    <property type="term" value="C:endoplasmic reticulum"/>
    <property type="evidence" value="ECO:0007669"/>
    <property type="project" value="TreeGrafter"/>
</dbReference>
<sequence length="316" mass="36396">MSSLRLTRLKFILVFLVILVFSNEWITFMVKTHSWQSLAVKKDDDSLRILIVADPQILSVISEPSFPFNYVAVWDANRFVSRSFHLSLVHTNPDVIIFLGDLINDGSISTNEEFQNLVKTFKSLFPIFLFCKDCTGTIRYSFEIVFYIPGDNDIGGERQDRVTSEKVLRFNQAFNVTNRMHHKFLSLIHVNVIPGAEKAIATHIPETEKSPSSDLNIIVSHLPLLPGAVEKTMHKIRDAKPNLIISAHDHDSYKFLGKKSDPKAYQFWVLRDEEKIWDFDLNSEELIEISAPTCSYRMGQKKYGFGLRSLIKKRWI</sequence>
<feature type="domain" description="Calcineurin-like phosphoesterase" evidence="5">
    <location>
        <begin position="47"/>
        <end position="251"/>
    </location>
</feature>
<gene>
    <name evidence="6" type="primary">mppe1</name>
    <name evidence="6" type="ORF">Anas_05732</name>
</gene>
<evidence type="ECO:0000259" key="5">
    <source>
        <dbReference type="Pfam" id="PF00149"/>
    </source>
</evidence>
<dbReference type="OrthoDB" id="5977743at2759"/>
<dbReference type="PANTHER" id="PTHR13315:SF4">
    <property type="entry name" value="METALLOPHOSPHOESTERASE, ISOFORM E"/>
    <property type="match status" value="1"/>
</dbReference>
<evidence type="ECO:0000256" key="2">
    <source>
        <dbReference type="ARBA" id="ARBA00022692"/>
    </source>
</evidence>
<dbReference type="Gene3D" id="3.60.21.10">
    <property type="match status" value="1"/>
</dbReference>
<dbReference type="InterPro" id="IPR033308">
    <property type="entry name" value="PGAP5/Cdc1/Ted1"/>
</dbReference>
<dbReference type="Pfam" id="PF00149">
    <property type="entry name" value="Metallophos"/>
    <property type="match status" value="1"/>
</dbReference>
<dbReference type="GO" id="GO:0016787">
    <property type="term" value="F:hydrolase activity"/>
    <property type="evidence" value="ECO:0007669"/>
    <property type="project" value="InterPro"/>
</dbReference>
<accession>A0A5N5TDZ6</accession>
<evidence type="ECO:0000256" key="1">
    <source>
        <dbReference type="ARBA" id="ARBA00004141"/>
    </source>
</evidence>
<reference evidence="6 7" key="1">
    <citation type="journal article" date="2019" name="PLoS Biol.">
        <title>Sex chromosomes control vertical transmission of feminizing Wolbachia symbionts in an isopod.</title>
        <authorList>
            <person name="Becking T."/>
            <person name="Chebbi M.A."/>
            <person name="Giraud I."/>
            <person name="Moumen B."/>
            <person name="Laverre T."/>
            <person name="Caubet Y."/>
            <person name="Peccoud J."/>
            <person name="Gilbert C."/>
            <person name="Cordaux R."/>
        </authorList>
    </citation>
    <scope>NUCLEOTIDE SEQUENCE [LARGE SCALE GENOMIC DNA]</scope>
    <source>
        <strain evidence="6">ANa2</strain>
        <tissue evidence="6">Whole body excluding digestive tract and cuticle</tissue>
    </source>
</reference>
<evidence type="ECO:0000313" key="6">
    <source>
        <dbReference type="EMBL" id="KAB7504447.1"/>
    </source>
</evidence>
<evidence type="ECO:0000313" key="7">
    <source>
        <dbReference type="Proteomes" id="UP000326759"/>
    </source>
</evidence>
<organism evidence="6 7">
    <name type="scientific">Armadillidium nasatum</name>
    <dbReference type="NCBI Taxonomy" id="96803"/>
    <lineage>
        <taxon>Eukaryota</taxon>
        <taxon>Metazoa</taxon>
        <taxon>Ecdysozoa</taxon>
        <taxon>Arthropoda</taxon>
        <taxon>Crustacea</taxon>
        <taxon>Multicrustacea</taxon>
        <taxon>Malacostraca</taxon>
        <taxon>Eumalacostraca</taxon>
        <taxon>Peracarida</taxon>
        <taxon>Isopoda</taxon>
        <taxon>Oniscidea</taxon>
        <taxon>Crinocheta</taxon>
        <taxon>Armadillidiidae</taxon>
        <taxon>Armadillidium</taxon>
    </lineage>
</organism>
<keyword evidence="2" id="KW-0812">Transmembrane</keyword>
<dbReference type="InterPro" id="IPR004843">
    <property type="entry name" value="Calcineurin-like_PHP"/>
</dbReference>